<dbReference type="CDD" id="cd00156">
    <property type="entry name" value="REC"/>
    <property type="match status" value="1"/>
</dbReference>
<dbReference type="Pfam" id="PF00072">
    <property type="entry name" value="Response_reg"/>
    <property type="match status" value="2"/>
</dbReference>
<dbReference type="GO" id="GO:0005524">
    <property type="term" value="F:ATP binding"/>
    <property type="evidence" value="ECO:0007669"/>
    <property type="project" value="UniProtKB-KW"/>
</dbReference>
<dbReference type="FunFam" id="3.30.565.10:FF:000010">
    <property type="entry name" value="Sensor histidine kinase RcsC"/>
    <property type="match status" value="1"/>
</dbReference>
<dbReference type="Pfam" id="PF00512">
    <property type="entry name" value="HisKA"/>
    <property type="match status" value="1"/>
</dbReference>
<feature type="domain" description="Response regulatory" evidence="14">
    <location>
        <begin position="467"/>
        <end position="588"/>
    </location>
</feature>
<dbReference type="InterPro" id="IPR036097">
    <property type="entry name" value="HisK_dim/P_sf"/>
</dbReference>
<dbReference type="SMART" id="SM00387">
    <property type="entry name" value="HATPase_c"/>
    <property type="match status" value="1"/>
</dbReference>
<evidence type="ECO:0000256" key="3">
    <source>
        <dbReference type="ARBA" id="ARBA00022553"/>
    </source>
</evidence>
<comment type="subunit">
    <text evidence="9">At low DSF concentrations, interacts with RpfF.</text>
</comment>
<evidence type="ECO:0000256" key="7">
    <source>
        <dbReference type="ARBA" id="ARBA00022840"/>
    </source>
</evidence>
<keyword evidence="12" id="KW-0472">Membrane</keyword>
<dbReference type="Gene3D" id="1.10.287.130">
    <property type="match status" value="1"/>
</dbReference>
<name>A0A9J6PML9_9PROT</name>
<comment type="caution">
    <text evidence="15">The sequence shown here is derived from an EMBL/GenBank/DDBJ whole genome shotgun (WGS) entry which is preliminary data.</text>
</comment>
<dbReference type="InterPro" id="IPR011006">
    <property type="entry name" value="CheY-like_superfamily"/>
</dbReference>
<reference evidence="15" key="1">
    <citation type="submission" date="2022-06" db="EMBL/GenBank/DDBJ databases">
        <title>Isolation and Genomics of Futiania mangrovii gen. nov., sp. nov., a Rare and Metabolically-versatile member in the Class Alphaproteobacteria.</title>
        <authorList>
            <person name="Liu L."/>
            <person name="Huang W.-C."/>
            <person name="Pan J."/>
            <person name="Li J."/>
            <person name="Huang Y."/>
            <person name="Du H."/>
            <person name="Liu Y."/>
            <person name="Li M."/>
        </authorList>
    </citation>
    <scope>NUCLEOTIDE SEQUENCE</scope>
    <source>
        <strain evidence="15">FT118</strain>
    </source>
</reference>
<comment type="catalytic activity">
    <reaction evidence="1">
        <text>ATP + protein L-histidine = ADP + protein N-phospho-L-histidine.</text>
        <dbReference type="EC" id="2.7.13.3"/>
    </reaction>
</comment>
<keyword evidence="3 11" id="KW-0597">Phosphoprotein</keyword>
<accession>A0A9J6PML9</accession>
<evidence type="ECO:0000259" key="14">
    <source>
        <dbReference type="PROSITE" id="PS50110"/>
    </source>
</evidence>
<evidence type="ECO:0000256" key="11">
    <source>
        <dbReference type="PROSITE-ProRule" id="PRU00169"/>
    </source>
</evidence>
<feature type="domain" description="Histidine kinase" evidence="13">
    <location>
        <begin position="229"/>
        <end position="451"/>
    </location>
</feature>
<keyword evidence="12" id="KW-1133">Transmembrane helix</keyword>
<dbReference type="EC" id="2.7.13.3" evidence="2"/>
<dbReference type="InterPro" id="IPR004358">
    <property type="entry name" value="Sig_transdc_His_kin-like_C"/>
</dbReference>
<dbReference type="InterPro" id="IPR036890">
    <property type="entry name" value="HATPase_C_sf"/>
</dbReference>
<sequence length="751" mass="82062">MPRMFDTAFIRRRYVAALVIIAFMAVGGTLATVWQHGRHAEMQAAYQTVSNVRYGAARLSVFSDLSGMAEVGQYSADIRIQARAALEGLRADSAALTAGGLPGEMHGLWFGEEGVGAGLDRFLDEAEARLDGGATVAAGVPLAVLFEAELQPRLLSVAGAVRQHVAAASSTVNWLALSSAGIILLGLAGVGLTIFRPMENAIGETYTHLKTAQLKAESADRAKSEFLANMSHEIRTPMNGVLGMTELLLKTPLDQKQRSYAEVISNSGNALLTVINDILDFSRIDAGKLEFDPMPFNVKVAVEDVVTLVSSRVKEKNLEVLVRVKPGLPENVVGDAGRVRQVLTNLVGNAVKFTHQGFVLVNVDGKVNGDRLDLKISVADTGIGIKKDKLLRIFEKFEQADTSSTRRYTGTGLGLTISKRIVEAMGGQMGVRSQYGKGSAFWFTCSLPLDTRNVEVPVHVPDLTGVRALIVDDNAVNRDILREQVESWGMRALVSVSPMDALRALRQAKAEGDPCRVAILDFHMPEMDGKMLAEKIKADPIITDTTLIMLTSVGQKGDGRTMREIGVAGYLVKPARSSLLLDTIVTVLRDEEVGESRLVTRHTIAEEQAVQHAEPLQPVEKRYTILVAEDNEVNQIVVEQMLERTPFQPIMAPNGEAAVRLYQEYEVDLILMDVSMPQMDGYEATARIRDIEARTGVHTPIVGLTAHAMKGDRERCIDAGMDDYLSKPVRQEELGRMLEKWARDEARRDIA</sequence>
<dbReference type="Pfam" id="PF02518">
    <property type="entry name" value="HATPase_c"/>
    <property type="match status" value="1"/>
</dbReference>
<keyword evidence="5" id="KW-0547">Nucleotide-binding</keyword>
<evidence type="ECO:0000256" key="12">
    <source>
        <dbReference type="SAM" id="Phobius"/>
    </source>
</evidence>
<evidence type="ECO:0000256" key="1">
    <source>
        <dbReference type="ARBA" id="ARBA00000085"/>
    </source>
</evidence>
<evidence type="ECO:0000256" key="5">
    <source>
        <dbReference type="ARBA" id="ARBA00022741"/>
    </source>
</evidence>
<evidence type="ECO:0000256" key="10">
    <source>
        <dbReference type="ARBA" id="ARBA00068150"/>
    </source>
</evidence>
<dbReference type="EMBL" id="JAMZFT010000003">
    <property type="protein sequence ID" value="MCP1337298.1"/>
    <property type="molecule type" value="Genomic_DNA"/>
</dbReference>
<feature type="modified residue" description="4-aspartylphosphate" evidence="11">
    <location>
        <position position="521"/>
    </location>
</feature>
<feature type="modified residue" description="4-aspartylphosphate" evidence="11">
    <location>
        <position position="673"/>
    </location>
</feature>
<evidence type="ECO:0000256" key="8">
    <source>
        <dbReference type="ARBA" id="ARBA00023012"/>
    </source>
</evidence>
<evidence type="ECO:0000256" key="4">
    <source>
        <dbReference type="ARBA" id="ARBA00022679"/>
    </source>
</evidence>
<dbReference type="Gene3D" id="3.40.50.2300">
    <property type="match status" value="2"/>
</dbReference>
<dbReference type="PANTHER" id="PTHR45339:SF1">
    <property type="entry name" value="HYBRID SIGNAL TRANSDUCTION HISTIDINE KINASE J"/>
    <property type="match status" value="1"/>
</dbReference>
<dbReference type="GO" id="GO:0000155">
    <property type="term" value="F:phosphorelay sensor kinase activity"/>
    <property type="evidence" value="ECO:0007669"/>
    <property type="project" value="InterPro"/>
</dbReference>
<feature type="domain" description="Response regulatory" evidence="14">
    <location>
        <begin position="624"/>
        <end position="742"/>
    </location>
</feature>
<dbReference type="PRINTS" id="PR00344">
    <property type="entry name" value="BCTRLSENSOR"/>
</dbReference>
<evidence type="ECO:0000256" key="2">
    <source>
        <dbReference type="ARBA" id="ARBA00012438"/>
    </source>
</evidence>
<evidence type="ECO:0000313" key="16">
    <source>
        <dbReference type="Proteomes" id="UP001055804"/>
    </source>
</evidence>
<dbReference type="AlphaFoldDB" id="A0A9J6PML9"/>
<gene>
    <name evidence="15" type="ORF">NJQ99_12825</name>
</gene>
<dbReference type="SUPFAM" id="SSF55874">
    <property type="entry name" value="ATPase domain of HSP90 chaperone/DNA topoisomerase II/histidine kinase"/>
    <property type="match status" value="1"/>
</dbReference>
<keyword evidence="16" id="KW-1185">Reference proteome</keyword>
<dbReference type="CDD" id="cd16922">
    <property type="entry name" value="HATPase_EvgS-ArcB-TorS-like"/>
    <property type="match status" value="1"/>
</dbReference>
<protein>
    <recommendedName>
        <fullName evidence="10">Sensory/regulatory protein RpfC</fullName>
        <ecNumber evidence="2">2.7.13.3</ecNumber>
    </recommendedName>
</protein>
<dbReference type="Proteomes" id="UP001055804">
    <property type="component" value="Unassembled WGS sequence"/>
</dbReference>
<evidence type="ECO:0000313" key="15">
    <source>
        <dbReference type="EMBL" id="MCP1337298.1"/>
    </source>
</evidence>
<keyword evidence="12" id="KW-0812">Transmembrane</keyword>
<dbReference type="FunFam" id="1.10.287.130:FF:000002">
    <property type="entry name" value="Two-component osmosensing histidine kinase"/>
    <property type="match status" value="1"/>
</dbReference>
<keyword evidence="6" id="KW-0418">Kinase</keyword>
<evidence type="ECO:0000256" key="6">
    <source>
        <dbReference type="ARBA" id="ARBA00022777"/>
    </source>
</evidence>
<proteinExistence type="predicted"/>
<dbReference type="SMART" id="SM00448">
    <property type="entry name" value="REC"/>
    <property type="match status" value="2"/>
</dbReference>
<dbReference type="InterPro" id="IPR005467">
    <property type="entry name" value="His_kinase_dom"/>
</dbReference>
<dbReference type="RefSeq" id="WP_269333267.1">
    <property type="nucleotide sequence ID" value="NZ_JAMZFT010000003.1"/>
</dbReference>
<dbReference type="PROSITE" id="PS50109">
    <property type="entry name" value="HIS_KIN"/>
    <property type="match status" value="1"/>
</dbReference>
<dbReference type="Gene3D" id="3.30.565.10">
    <property type="entry name" value="Histidine kinase-like ATPase, C-terminal domain"/>
    <property type="match status" value="1"/>
</dbReference>
<organism evidence="15 16">
    <name type="scientific">Futiania mangrovi</name>
    <dbReference type="NCBI Taxonomy" id="2959716"/>
    <lineage>
        <taxon>Bacteria</taxon>
        <taxon>Pseudomonadati</taxon>
        <taxon>Pseudomonadota</taxon>
        <taxon>Alphaproteobacteria</taxon>
        <taxon>Futianiales</taxon>
        <taxon>Futianiaceae</taxon>
        <taxon>Futiania</taxon>
    </lineage>
</organism>
<dbReference type="SUPFAM" id="SSF52172">
    <property type="entry name" value="CheY-like"/>
    <property type="match status" value="2"/>
</dbReference>
<keyword evidence="8" id="KW-0902">Two-component regulatory system</keyword>
<dbReference type="InterPro" id="IPR003661">
    <property type="entry name" value="HisK_dim/P_dom"/>
</dbReference>
<keyword evidence="7" id="KW-0067">ATP-binding</keyword>
<dbReference type="CDD" id="cd17546">
    <property type="entry name" value="REC_hyHK_CKI1_RcsC-like"/>
    <property type="match status" value="1"/>
</dbReference>
<dbReference type="InterPro" id="IPR001789">
    <property type="entry name" value="Sig_transdc_resp-reg_receiver"/>
</dbReference>
<evidence type="ECO:0000256" key="9">
    <source>
        <dbReference type="ARBA" id="ARBA00064003"/>
    </source>
</evidence>
<dbReference type="CDD" id="cd00082">
    <property type="entry name" value="HisKA"/>
    <property type="match status" value="1"/>
</dbReference>
<dbReference type="PANTHER" id="PTHR45339">
    <property type="entry name" value="HYBRID SIGNAL TRANSDUCTION HISTIDINE KINASE J"/>
    <property type="match status" value="1"/>
</dbReference>
<dbReference type="InterPro" id="IPR003594">
    <property type="entry name" value="HATPase_dom"/>
</dbReference>
<feature type="transmembrane region" description="Helical" evidence="12">
    <location>
        <begin position="174"/>
        <end position="195"/>
    </location>
</feature>
<evidence type="ECO:0000259" key="13">
    <source>
        <dbReference type="PROSITE" id="PS50109"/>
    </source>
</evidence>
<dbReference type="SMART" id="SM00388">
    <property type="entry name" value="HisKA"/>
    <property type="match status" value="1"/>
</dbReference>
<dbReference type="SUPFAM" id="SSF47384">
    <property type="entry name" value="Homodimeric domain of signal transducing histidine kinase"/>
    <property type="match status" value="1"/>
</dbReference>
<keyword evidence="4" id="KW-0808">Transferase</keyword>
<dbReference type="PROSITE" id="PS50110">
    <property type="entry name" value="RESPONSE_REGULATORY"/>
    <property type="match status" value="2"/>
</dbReference>